<dbReference type="EMBL" id="JACHYA010000001">
    <property type="protein sequence ID" value="MBB3170640.1"/>
    <property type="molecule type" value="Genomic_DNA"/>
</dbReference>
<reference evidence="6 9" key="2">
    <citation type="submission" date="2020-08" db="EMBL/GenBank/DDBJ databases">
        <title>Sequencing the genomes of 1000 actinobacteria strains.</title>
        <authorList>
            <person name="Klenk H.-P."/>
        </authorList>
    </citation>
    <scope>NUCLEOTIDE SEQUENCE [LARGE SCALE GENOMIC DNA]</scope>
    <source>
        <strain evidence="6 9">DSM 22242</strain>
    </source>
</reference>
<dbReference type="OrthoDB" id="3175224at2"/>
<organism evidence="6 9">
    <name type="scientific">Parvibacter caecicola</name>
    <dbReference type="NCBI Taxonomy" id="747645"/>
    <lineage>
        <taxon>Bacteria</taxon>
        <taxon>Bacillati</taxon>
        <taxon>Actinomycetota</taxon>
        <taxon>Coriobacteriia</taxon>
        <taxon>Coriobacteriales</taxon>
        <taxon>Coriobacteriaceae</taxon>
        <taxon>Parvibacter</taxon>
    </lineage>
</organism>
<dbReference type="Proteomes" id="UP000309454">
    <property type="component" value="Unassembled WGS sequence"/>
</dbReference>
<dbReference type="Gene3D" id="3.30.70.3270">
    <property type="match status" value="1"/>
</dbReference>
<accession>A0A3N0ADB7</accession>
<evidence type="ECO:0000259" key="5">
    <source>
        <dbReference type="PROSITE" id="PS51379"/>
    </source>
</evidence>
<gene>
    <name evidence="7" type="ORF">E5982_00640</name>
    <name evidence="6" type="ORF">FHR31_000420</name>
</gene>
<dbReference type="Proteomes" id="UP000530850">
    <property type="component" value="Unassembled WGS sequence"/>
</dbReference>
<dbReference type="InterPro" id="IPR010226">
    <property type="entry name" value="NADH_quinone_OxRdtase_chainI"/>
</dbReference>
<keyword evidence="6" id="KW-0830">Ubiquinone</keyword>
<dbReference type="InterPro" id="IPR017896">
    <property type="entry name" value="4Fe4S_Fe-S-bd"/>
</dbReference>
<dbReference type="PROSITE" id="PS00198">
    <property type="entry name" value="4FE4S_FER_1"/>
    <property type="match status" value="2"/>
</dbReference>
<dbReference type="GO" id="GO:0051539">
    <property type="term" value="F:4 iron, 4 sulfur cluster binding"/>
    <property type="evidence" value="ECO:0007669"/>
    <property type="project" value="UniProtKB-KW"/>
</dbReference>
<feature type="domain" description="4Fe-4S ferredoxin-type" evidence="5">
    <location>
        <begin position="66"/>
        <end position="96"/>
    </location>
</feature>
<dbReference type="PROSITE" id="PS51379">
    <property type="entry name" value="4FE4S_FER_2"/>
    <property type="match status" value="2"/>
</dbReference>
<sequence>MTSFKLGGMTFGSLFKKPETCQYPAEKKEAPVGLRGHIVIDEDKCILCGICQKACPCDAINVDRKGRIWAIYSFHCILCDSCVRACPRQALSTSPDLKSVTTGKFESVSFIPDPKVDKA</sequence>
<feature type="domain" description="4Fe-4S ferredoxin-type" evidence="5">
    <location>
        <begin position="36"/>
        <end position="65"/>
    </location>
</feature>
<dbReference type="GO" id="GO:0016651">
    <property type="term" value="F:oxidoreductase activity, acting on NAD(P)H"/>
    <property type="evidence" value="ECO:0007669"/>
    <property type="project" value="InterPro"/>
</dbReference>
<keyword evidence="2" id="KW-0479">Metal-binding</keyword>
<dbReference type="GeneID" id="93355831"/>
<dbReference type="GO" id="GO:0046872">
    <property type="term" value="F:metal ion binding"/>
    <property type="evidence" value="ECO:0007669"/>
    <property type="project" value="UniProtKB-KW"/>
</dbReference>
<dbReference type="RefSeq" id="WP_123184532.1">
    <property type="nucleotide sequence ID" value="NZ_CANPEU010000001.1"/>
</dbReference>
<dbReference type="GO" id="GO:0016020">
    <property type="term" value="C:membrane"/>
    <property type="evidence" value="ECO:0007669"/>
    <property type="project" value="InterPro"/>
</dbReference>
<dbReference type="PANTHER" id="PTHR10849">
    <property type="entry name" value="NADH DEHYDROGENASE UBIQUINONE IRON-SULFUR PROTEIN 8, MITOCHONDRIAL"/>
    <property type="match status" value="1"/>
</dbReference>
<protein>
    <submittedName>
        <fullName evidence="7">4Fe-4S dicluster domain-containing protein</fullName>
    </submittedName>
    <submittedName>
        <fullName evidence="6">Formate hydrogenlyase subunit 6/NADH:ubiquinone oxidoreductase subunit I</fullName>
    </submittedName>
</protein>
<dbReference type="AlphaFoldDB" id="A0A3N0ADB7"/>
<dbReference type="Pfam" id="PF13237">
    <property type="entry name" value="Fer4_10"/>
    <property type="match status" value="1"/>
</dbReference>
<evidence type="ECO:0000313" key="6">
    <source>
        <dbReference type="EMBL" id="MBB3170640.1"/>
    </source>
</evidence>
<evidence type="ECO:0000256" key="1">
    <source>
        <dbReference type="ARBA" id="ARBA00022485"/>
    </source>
</evidence>
<keyword evidence="3" id="KW-0408">Iron</keyword>
<keyword evidence="8" id="KW-1185">Reference proteome</keyword>
<evidence type="ECO:0000313" key="7">
    <source>
        <dbReference type="EMBL" id="TJW12152.1"/>
    </source>
</evidence>
<dbReference type="EMBL" id="SSTM01000001">
    <property type="protein sequence ID" value="TJW12152.1"/>
    <property type="molecule type" value="Genomic_DNA"/>
</dbReference>
<keyword evidence="1" id="KW-0004">4Fe-4S</keyword>
<evidence type="ECO:0000256" key="2">
    <source>
        <dbReference type="ARBA" id="ARBA00022723"/>
    </source>
</evidence>
<keyword evidence="6" id="KW-0456">Lyase</keyword>
<reference evidence="7 8" key="1">
    <citation type="submission" date="2019-04" db="EMBL/GenBank/DDBJ databases">
        <title>Microbes associate with the intestines of laboratory mice.</title>
        <authorList>
            <person name="Navarre W."/>
            <person name="Wong E."/>
            <person name="Huang K.C."/>
            <person name="Tropini C."/>
            <person name="Ng K."/>
            <person name="Yu B."/>
        </authorList>
    </citation>
    <scope>NUCLEOTIDE SEQUENCE [LARGE SCALE GENOMIC DNA]</scope>
    <source>
        <strain evidence="7 8">NM48_B13</strain>
    </source>
</reference>
<comment type="caution">
    <text evidence="6">The sequence shown here is derived from an EMBL/GenBank/DDBJ whole genome shotgun (WGS) entry which is preliminary data.</text>
</comment>
<keyword evidence="4" id="KW-0411">Iron-sulfur</keyword>
<dbReference type="GO" id="GO:0016829">
    <property type="term" value="F:lyase activity"/>
    <property type="evidence" value="ECO:0007669"/>
    <property type="project" value="UniProtKB-KW"/>
</dbReference>
<evidence type="ECO:0000313" key="8">
    <source>
        <dbReference type="Proteomes" id="UP000309454"/>
    </source>
</evidence>
<evidence type="ECO:0000256" key="3">
    <source>
        <dbReference type="ARBA" id="ARBA00023004"/>
    </source>
</evidence>
<dbReference type="SUPFAM" id="SSF54862">
    <property type="entry name" value="4Fe-4S ferredoxins"/>
    <property type="match status" value="1"/>
</dbReference>
<evidence type="ECO:0000313" key="9">
    <source>
        <dbReference type="Proteomes" id="UP000530850"/>
    </source>
</evidence>
<dbReference type="InterPro" id="IPR017900">
    <property type="entry name" value="4Fe4S_Fe_S_CS"/>
</dbReference>
<name>A0A3N0ADB7_9ACTN</name>
<proteinExistence type="predicted"/>
<evidence type="ECO:0000256" key="4">
    <source>
        <dbReference type="ARBA" id="ARBA00023014"/>
    </source>
</evidence>